<dbReference type="EMBL" id="BK032736">
    <property type="protein sequence ID" value="DAF57656.1"/>
    <property type="molecule type" value="Genomic_DNA"/>
</dbReference>
<evidence type="ECO:0000313" key="1">
    <source>
        <dbReference type="EMBL" id="DAF57656.1"/>
    </source>
</evidence>
<reference evidence="1" key="1">
    <citation type="journal article" date="2021" name="Proc. Natl. Acad. Sci. U.S.A.">
        <title>A Catalog of Tens of Thousands of Viruses from Human Metagenomes Reveals Hidden Associations with Chronic Diseases.</title>
        <authorList>
            <person name="Tisza M.J."/>
            <person name="Buck C.B."/>
        </authorList>
    </citation>
    <scope>NUCLEOTIDE SEQUENCE</scope>
    <source>
        <strain evidence="1">CtpVv1</strain>
    </source>
</reference>
<accession>A0A8S5T3G8</accession>
<name>A0A8S5T3G8_9CAUD</name>
<sequence length="95" mass="10169">MIIGIMDSKITVKKDTSFTLNDSAHIQGLITPSEVTQATDKVLAILLPEKYGSTFKVSIGGTQVDAIWDDSEGAYIIKAALTAEDLIVSADLQQV</sequence>
<proteinExistence type="predicted"/>
<organism evidence="1">
    <name type="scientific">Podoviridae sp. ctpVv1</name>
    <dbReference type="NCBI Taxonomy" id="2827748"/>
    <lineage>
        <taxon>Viruses</taxon>
        <taxon>Duplodnaviria</taxon>
        <taxon>Heunggongvirae</taxon>
        <taxon>Uroviricota</taxon>
        <taxon>Caudoviricetes</taxon>
    </lineage>
</organism>
<protein>
    <submittedName>
        <fullName evidence="1">Uncharacterized protein</fullName>
    </submittedName>
</protein>